<evidence type="ECO:0000313" key="2">
    <source>
        <dbReference type="EMBL" id="MBC9795980.1"/>
    </source>
</evidence>
<accession>A0A926JR59</accession>
<dbReference type="RefSeq" id="WP_187965130.1">
    <property type="nucleotide sequence ID" value="NZ_JACVDC010000018.1"/>
</dbReference>
<feature type="transmembrane region" description="Helical" evidence="1">
    <location>
        <begin position="84"/>
        <end position="104"/>
    </location>
</feature>
<dbReference type="AlphaFoldDB" id="A0A926JR59"/>
<keyword evidence="1" id="KW-1133">Transmembrane helix</keyword>
<sequence length="181" mass="20881">MKYHKKDREGDFRVPEDYFDTLEDRIMQTVLREGKLPQKDGFEIPPDYMDQVEGRIMTVLETQDKHKNTPAPRKKTPVYTLRDIAYAISAAAAAVVILTTVFHADLSSPERNNTNTMVNLAPEDIEFYMENDMLPLYGQDITEMLDTTDLNAISFSTLEDEEVISYLEEHLTDYSDLNFDN</sequence>
<dbReference type="EMBL" id="JACVDC010000018">
    <property type="protein sequence ID" value="MBC9795980.1"/>
    <property type="molecule type" value="Genomic_DNA"/>
</dbReference>
<evidence type="ECO:0000313" key="3">
    <source>
        <dbReference type="Proteomes" id="UP000653730"/>
    </source>
</evidence>
<evidence type="ECO:0000256" key="1">
    <source>
        <dbReference type="SAM" id="Phobius"/>
    </source>
</evidence>
<protein>
    <submittedName>
        <fullName evidence="2">Uncharacterized protein</fullName>
    </submittedName>
</protein>
<keyword evidence="3" id="KW-1185">Reference proteome</keyword>
<reference evidence="2 3" key="1">
    <citation type="submission" date="2020-09" db="EMBL/GenBank/DDBJ databases">
        <title>Sinomicrobium weinanense sp. nov., a halophilic bacteria isolated from saline-alkali soil.</title>
        <authorList>
            <person name="Wu P."/>
            <person name="Ren H."/>
            <person name="Mei Y."/>
            <person name="Liang Y."/>
            <person name="Chen Z."/>
        </authorList>
    </citation>
    <scope>NUCLEOTIDE SEQUENCE [LARGE SCALE GENOMIC DNA]</scope>
    <source>
        <strain evidence="2 3">FJxs</strain>
    </source>
</reference>
<proteinExistence type="predicted"/>
<name>A0A926JR59_9FLAO</name>
<keyword evidence="1" id="KW-0812">Transmembrane</keyword>
<comment type="caution">
    <text evidence="2">The sequence shown here is derived from an EMBL/GenBank/DDBJ whole genome shotgun (WGS) entry which is preliminary data.</text>
</comment>
<organism evidence="2 3">
    <name type="scientific">Sinomicrobium weinanense</name>
    <dbReference type="NCBI Taxonomy" id="2842200"/>
    <lineage>
        <taxon>Bacteria</taxon>
        <taxon>Pseudomonadati</taxon>
        <taxon>Bacteroidota</taxon>
        <taxon>Flavobacteriia</taxon>
        <taxon>Flavobacteriales</taxon>
        <taxon>Flavobacteriaceae</taxon>
        <taxon>Sinomicrobium</taxon>
    </lineage>
</organism>
<dbReference type="Proteomes" id="UP000653730">
    <property type="component" value="Unassembled WGS sequence"/>
</dbReference>
<keyword evidence="1" id="KW-0472">Membrane</keyword>
<gene>
    <name evidence="2" type="ORF">IBL28_08385</name>
</gene>